<protein>
    <submittedName>
        <fullName evidence="3">Uncharacterized protein</fullName>
    </submittedName>
</protein>
<feature type="transmembrane region" description="Helical" evidence="2">
    <location>
        <begin position="41"/>
        <end position="58"/>
    </location>
</feature>
<feature type="transmembrane region" description="Helical" evidence="2">
    <location>
        <begin position="126"/>
        <end position="147"/>
    </location>
</feature>
<feature type="compositionally biased region" description="Low complexity" evidence="1">
    <location>
        <begin position="203"/>
        <end position="233"/>
    </location>
</feature>
<evidence type="ECO:0000313" key="4">
    <source>
        <dbReference type="Proteomes" id="UP000603200"/>
    </source>
</evidence>
<accession>A0ABQ3ZUW9</accession>
<feature type="compositionally biased region" description="Low complexity" evidence="1">
    <location>
        <begin position="153"/>
        <end position="175"/>
    </location>
</feature>
<evidence type="ECO:0000256" key="1">
    <source>
        <dbReference type="SAM" id="MobiDB-lite"/>
    </source>
</evidence>
<comment type="caution">
    <text evidence="3">The sequence shown here is derived from an EMBL/GenBank/DDBJ whole genome shotgun (WGS) entry which is preliminary data.</text>
</comment>
<dbReference type="RefSeq" id="WP_203839057.1">
    <property type="nucleotide sequence ID" value="NZ_BAAATV010000002.1"/>
</dbReference>
<keyword evidence="2" id="KW-1133">Transmembrane helix</keyword>
<keyword evidence="4" id="KW-1185">Reference proteome</keyword>
<feature type="compositionally biased region" description="Low complexity" evidence="1">
    <location>
        <begin position="249"/>
        <end position="264"/>
    </location>
</feature>
<evidence type="ECO:0000313" key="3">
    <source>
        <dbReference type="EMBL" id="GIE21952.1"/>
    </source>
</evidence>
<feature type="transmembrane region" description="Helical" evidence="2">
    <location>
        <begin position="18"/>
        <end position="35"/>
    </location>
</feature>
<keyword evidence="2" id="KW-0812">Transmembrane</keyword>
<feature type="region of interest" description="Disordered" evidence="1">
    <location>
        <begin position="153"/>
        <end position="274"/>
    </location>
</feature>
<reference evidence="3 4" key="1">
    <citation type="submission" date="2021-01" db="EMBL/GenBank/DDBJ databases">
        <title>Whole genome shotgun sequence of Actinoplanes humidus NBRC 14915.</title>
        <authorList>
            <person name="Komaki H."/>
            <person name="Tamura T."/>
        </authorList>
    </citation>
    <scope>NUCLEOTIDE SEQUENCE [LARGE SCALE GENOMIC DNA]</scope>
    <source>
        <strain evidence="3 4">NBRC 14915</strain>
    </source>
</reference>
<evidence type="ECO:0000256" key="2">
    <source>
        <dbReference type="SAM" id="Phobius"/>
    </source>
</evidence>
<name>A0ABQ3ZUW9_9ACTN</name>
<gene>
    <name evidence="3" type="ORF">Ahu01nite_050540</name>
</gene>
<dbReference type="Proteomes" id="UP000603200">
    <property type="component" value="Unassembled WGS sequence"/>
</dbReference>
<dbReference type="EMBL" id="BOMN01000063">
    <property type="protein sequence ID" value="GIE21952.1"/>
    <property type="molecule type" value="Genomic_DNA"/>
</dbReference>
<sequence>MTEQAPDRLWSGIQISKVVAGTLAAIAAAVLGSFLGVAGTLAGAALASVVGSVGTEIFNNSLKRGTKTLQTVAPTFIRAPAAIGTPAVAAATEEDNPAHTVPDDAVVEDAAVPAVKPRQKIRWGHIGLAAAVLFVLSMGTISVIEAFTKKPLSASVTGSTATGGTLWPKSNNSSSNDDESPSTKTSTAPSEAPAQDTDPAEDPSTASSAEPTSTATSSAPEDGPTTEPTTDAPQPDSTGGAGDQSELDGTQQQDSSGSGSGAQQELAPAPQPSE</sequence>
<organism evidence="3 4">
    <name type="scientific">Winogradskya humida</name>
    <dbReference type="NCBI Taxonomy" id="113566"/>
    <lineage>
        <taxon>Bacteria</taxon>
        <taxon>Bacillati</taxon>
        <taxon>Actinomycetota</taxon>
        <taxon>Actinomycetes</taxon>
        <taxon>Micromonosporales</taxon>
        <taxon>Micromonosporaceae</taxon>
        <taxon>Winogradskya</taxon>
    </lineage>
</organism>
<keyword evidence="2" id="KW-0472">Membrane</keyword>
<proteinExistence type="predicted"/>